<reference evidence="4 5" key="2">
    <citation type="submission" date="2016-05" db="EMBL/GenBank/DDBJ databases">
        <authorList>
            <person name="Naeem Raeece"/>
        </authorList>
    </citation>
    <scope>NUCLEOTIDE SEQUENCE [LARGE SCALE GENOMIC DNA]</scope>
</reference>
<evidence type="ECO:0000313" key="4">
    <source>
        <dbReference type="Proteomes" id="UP000078550"/>
    </source>
</evidence>
<feature type="region of interest" description="Disordered" evidence="1">
    <location>
        <begin position="1"/>
        <end position="54"/>
    </location>
</feature>
<protein>
    <submittedName>
        <fullName evidence="3">Uncharacterized protein</fullName>
    </submittedName>
</protein>
<feature type="compositionally biased region" description="Polar residues" evidence="1">
    <location>
        <begin position="30"/>
        <end position="44"/>
    </location>
</feature>
<name>A0A1A8YP39_PLAOA</name>
<gene>
    <name evidence="2" type="ORF">POVWA1_014510</name>
    <name evidence="3" type="ORF">POVWA2_014350</name>
</gene>
<sequence length="98" mass="11184">MGSDAKRWDATQNDGKRHKTMGSDTKRWEATQNDGKQRKTIQNDNARKAAPSDMKKKVIAYGSEVRKETHSLSQVLKLRIRLHSKRKGTYANASHPHI</sequence>
<organism evidence="3 4">
    <name type="scientific">Plasmodium ovale wallikeri</name>
    <dbReference type="NCBI Taxonomy" id="864142"/>
    <lineage>
        <taxon>Eukaryota</taxon>
        <taxon>Sar</taxon>
        <taxon>Alveolata</taxon>
        <taxon>Apicomplexa</taxon>
        <taxon>Aconoidasida</taxon>
        <taxon>Haemosporida</taxon>
        <taxon>Plasmodiidae</taxon>
        <taxon>Plasmodium</taxon>
        <taxon>Plasmodium (Plasmodium)</taxon>
    </lineage>
</organism>
<proteinExistence type="predicted"/>
<dbReference type="EMBL" id="FLRD01000049">
    <property type="protein sequence ID" value="SBT32927.1"/>
    <property type="molecule type" value="Genomic_DNA"/>
</dbReference>
<evidence type="ECO:0000313" key="2">
    <source>
        <dbReference type="EMBL" id="SBT32927.1"/>
    </source>
</evidence>
<dbReference type="Proteomes" id="UP000078550">
    <property type="component" value="Unassembled WGS sequence"/>
</dbReference>
<reference evidence="3" key="1">
    <citation type="submission" date="2016-05" db="EMBL/GenBank/DDBJ databases">
        <authorList>
            <person name="Lavstsen T."/>
            <person name="Jespersen J.S."/>
        </authorList>
    </citation>
    <scope>NUCLEOTIDE SEQUENCE [LARGE SCALE GENOMIC DNA]</scope>
</reference>
<accession>A0A1A8YP39</accession>
<evidence type="ECO:0000313" key="5">
    <source>
        <dbReference type="Proteomes" id="UP000078555"/>
    </source>
</evidence>
<dbReference type="AlphaFoldDB" id="A0A1A8YP39"/>
<dbReference type="Proteomes" id="UP000078555">
    <property type="component" value="Unassembled WGS sequence"/>
</dbReference>
<evidence type="ECO:0000313" key="3">
    <source>
        <dbReference type="EMBL" id="SBT33362.1"/>
    </source>
</evidence>
<dbReference type="EMBL" id="FLRE01000061">
    <property type="protein sequence ID" value="SBT33362.1"/>
    <property type="molecule type" value="Genomic_DNA"/>
</dbReference>
<keyword evidence="5" id="KW-1185">Reference proteome</keyword>
<evidence type="ECO:0000256" key="1">
    <source>
        <dbReference type="SAM" id="MobiDB-lite"/>
    </source>
</evidence>